<dbReference type="Proteomes" id="UP001249851">
    <property type="component" value="Unassembled WGS sequence"/>
</dbReference>
<protein>
    <submittedName>
        <fullName evidence="2">Uncharacterized protein</fullName>
    </submittedName>
</protein>
<dbReference type="EMBL" id="JARQWQ010000013">
    <property type="protein sequence ID" value="KAK2567742.1"/>
    <property type="molecule type" value="Genomic_DNA"/>
</dbReference>
<accession>A0AAD9QUF6</accession>
<dbReference type="InterPro" id="IPR021109">
    <property type="entry name" value="Peptidase_aspartic_dom_sf"/>
</dbReference>
<comment type="caution">
    <text evidence="2">The sequence shown here is derived from an EMBL/GenBank/DDBJ whole genome shotgun (WGS) entry which is preliminary data.</text>
</comment>
<feature type="region of interest" description="Disordered" evidence="1">
    <location>
        <begin position="164"/>
        <end position="208"/>
    </location>
</feature>
<proteinExistence type="predicted"/>
<evidence type="ECO:0000313" key="3">
    <source>
        <dbReference type="Proteomes" id="UP001249851"/>
    </source>
</evidence>
<reference evidence="2" key="2">
    <citation type="journal article" date="2023" name="Science">
        <title>Genomic signatures of disease resistance in endangered staghorn corals.</title>
        <authorList>
            <person name="Vollmer S.V."/>
            <person name="Selwyn J.D."/>
            <person name="Despard B.A."/>
            <person name="Roesel C.L."/>
        </authorList>
    </citation>
    <scope>NUCLEOTIDE SEQUENCE</scope>
    <source>
        <strain evidence="2">K2</strain>
    </source>
</reference>
<dbReference type="GO" id="GO:0006508">
    <property type="term" value="P:proteolysis"/>
    <property type="evidence" value="ECO:0007669"/>
    <property type="project" value="InterPro"/>
</dbReference>
<evidence type="ECO:0000256" key="1">
    <source>
        <dbReference type="SAM" id="MobiDB-lite"/>
    </source>
</evidence>
<reference evidence="2" key="1">
    <citation type="journal article" date="2023" name="G3 (Bethesda)">
        <title>Whole genome assembly and annotation of the endangered Caribbean coral Acropora cervicornis.</title>
        <authorList>
            <person name="Selwyn J.D."/>
            <person name="Vollmer S.V."/>
        </authorList>
    </citation>
    <scope>NUCLEOTIDE SEQUENCE</scope>
    <source>
        <strain evidence="2">K2</strain>
    </source>
</reference>
<dbReference type="SUPFAM" id="SSF50630">
    <property type="entry name" value="Acid proteases"/>
    <property type="match status" value="1"/>
</dbReference>
<dbReference type="PANTHER" id="PTHR37984">
    <property type="entry name" value="PROTEIN CBG26694"/>
    <property type="match status" value="1"/>
</dbReference>
<feature type="compositionally biased region" description="Basic and acidic residues" evidence="1">
    <location>
        <begin position="181"/>
        <end position="198"/>
    </location>
</feature>
<dbReference type="AlphaFoldDB" id="A0AAD9QUF6"/>
<dbReference type="GO" id="GO:0004190">
    <property type="term" value="F:aspartic-type endopeptidase activity"/>
    <property type="evidence" value="ECO:0007669"/>
    <property type="project" value="InterPro"/>
</dbReference>
<dbReference type="PROSITE" id="PS00141">
    <property type="entry name" value="ASP_PROTEASE"/>
    <property type="match status" value="1"/>
</dbReference>
<gene>
    <name evidence="2" type="ORF">P5673_007608</name>
</gene>
<evidence type="ECO:0000313" key="2">
    <source>
        <dbReference type="EMBL" id="KAK2567742.1"/>
    </source>
</evidence>
<organism evidence="2 3">
    <name type="scientific">Acropora cervicornis</name>
    <name type="common">Staghorn coral</name>
    <dbReference type="NCBI Taxonomy" id="6130"/>
    <lineage>
        <taxon>Eukaryota</taxon>
        <taxon>Metazoa</taxon>
        <taxon>Cnidaria</taxon>
        <taxon>Anthozoa</taxon>
        <taxon>Hexacorallia</taxon>
        <taxon>Scleractinia</taxon>
        <taxon>Astrocoeniina</taxon>
        <taxon>Acroporidae</taxon>
        <taxon>Acropora</taxon>
    </lineage>
</organism>
<sequence>MAVSLPTFPAFQVHLDGNVGPRWKKWLARFENLIIGMGVEDAKQKHALLLHYSGPEVDEIFDILEETGEDKDYKKAMENLPLISIPKSTQLTRKAQQNEGESFDSFHTRLRTLAKTCEFADADKEIKEQIILSCKSNALRRKPLREDLDLTALLKAGRALKLSETQAKEVESDKTTVNFVNDKKESEKRSKKGKEQHSGSRSRSHKESCKSDEATKCRNCGGTYPHKDSCPARNKKCTSCGKLNHFAKVCRTVPPDSVKHVTEEEGTDDDDYVYAIGEKKQPMCRLEIDGEYLEMMLDSGASVNLIDEVTSKRIYKGKAKTLEQAKRQIFSYGSPTPLPLLGTIQAKITAKSNSTSAILHVVKGSSGNLLEYATEKRLGLLKIVNQVGTDKASPHYLASGEFENLFGGIGKDAENPADFMSRHPNLQATAERNFADEYVNYICTNAIPKAMTLQEIQAETEKDPTLQSLIKEIETDRWTDSEILDYKRLKDELLFRATLHTTTNVSPSEALNGRKLKTTLPEVSPAPARQQTLQETRKIMAERDTEQKSKIKAYADSKLGTKPSKLKPGDTVLLRQPKKNKLSTLFNPEPLVVKKKKGSMVTASDILKSIMQNSSMFKVIPSNLKAEEDCREQAVLEDFSAEQAVDPDPPGANDGNPWRSQRQRRPPARLSDYVQIIS</sequence>
<keyword evidence="3" id="KW-1185">Reference proteome</keyword>
<name>A0AAD9QUF6_ACRCE</name>
<dbReference type="InterPro" id="IPR050951">
    <property type="entry name" value="Retrovirus_Pol_polyprotein"/>
</dbReference>
<feature type="region of interest" description="Disordered" evidence="1">
    <location>
        <begin position="635"/>
        <end position="678"/>
    </location>
</feature>
<dbReference type="InterPro" id="IPR001969">
    <property type="entry name" value="Aspartic_peptidase_AS"/>
</dbReference>
<dbReference type="PANTHER" id="PTHR37984:SF9">
    <property type="entry name" value="INTEGRASE CATALYTIC DOMAIN-CONTAINING PROTEIN"/>
    <property type="match status" value="1"/>
</dbReference>